<accession>A0AAV0ZX00</accession>
<proteinExistence type="predicted"/>
<keyword evidence="1" id="KW-1133">Transmembrane helix</keyword>
<dbReference type="Proteomes" id="UP001157006">
    <property type="component" value="Chromosome 2"/>
</dbReference>
<keyword evidence="1" id="KW-0812">Transmembrane</keyword>
<evidence type="ECO:0000313" key="3">
    <source>
        <dbReference type="Proteomes" id="UP001157006"/>
    </source>
</evidence>
<evidence type="ECO:0000313" key="2">
    <source>
        <dbReference type="EMBL" id="CAI8601392.1"/>
    </source>
</evidence>
<keyword evidence="3" id="KW-1185">Reference proteome</keyword>
<name>A0AAV0ZX00_VICFA</name>
<gene>
    <name evidence="2" type="ORF">VFH_II270440</name>
</gene>
<sequence length="152" mass="18378">MEKFMYAQYFLYVFPYWFFSEFLLGVFLAVCCKFSPSPPKKSPNAFLLFYSRWEMELEGVFGLVWYADFYFMMQDLCCLFGAKPMQFRMYMYRETTCFWTDLFVVCNRFLDYCYRLVYKACFADDRELYRGLWAAAIGALCLDRDKAWCGQQ</sequence>
<feature type="transmembrane region" description="Helical" evidence="1">
    <location>
        <begin position="63"/>
        <end position="82"/>
    </location>
</feature>
<protein>
    <submittedName>
        <fullName evidence="2">Uncharacterized protein</fullName>
    </submittedName>
</protein>
<evidence type="ECO:0000256" key="1">
    <source>
        <dbReference type="SAM" id="Phobius"/>
    </source>
</evidence>
<feature type="transmembrane region" description="Helical" evidence="1">
    <location>
        <begin position="9"/>
        <end position="30"/>
    </location>
</feature>
<dbReference type="EMBL" id="OX451737">
    <property type="protein sequence ID" value="CAI8601392.1"/>
    <property type="molecule type" value="Genomic_DNA"/>
</dbReference>
<organism evidence="2 3">
    <name type="scientific">Vicia faba</name>
    <name type="common">Broad bean</name>
    <name type="synonym">Faba vulgaris</name>
    <dbReference type="NCBI Taxonomy" id="3906"/>
    <lineage>
        <taxon>Eukaryota</taxon>
        <taxon>Viridiplantae</taxon>
        <taxon>Streptophyta</taxon>
        <taxon>Embryophyta</taxon>
        <taxon>Tracheophyta</taxon>
        <taxon>Spermatophyta</taxon>
        <taxon>Magnoliopsida</taxon>
        <taxon>eudicotyledons</taxon>
        <taxon>Gunneridae</taxon>
        <taxon>Pentapetalae</taxon>
        <taxon>rosids</taxon>
        <taxon>fabids</taxon>
        <taxon>Fabales</taxon>
        <taxon>Fabaceae</taxon>
        <taxon>Papilionoideae</taxon>
        <taxon>50 kb inversion clade</taxon>
        <taxon>NPAAA clade</taxon>
        <taxon>Hologalegina</taxon>
        <taxon>IRL clade</taxon>
        <taxon>Fabeae</taxon>
        <taxon>Vicia</taxon>
    </lineage>
</organism>
<keyword evidence="1" id="KW-0472">Membrane</keyword>
<dbReference type="AlphaFoldDB" id="A0AAV0ZX00"/>
<reference evidence="2 3" key="1">
    <citation type="submission" date="2023-01" db="EMBL/GenBank/DDBJ databases">
        <authorList>
            <person name="Kreplak J."/>
        </authorList>
    </citation>
    <scope>NUCLEOTIDE SEQUENCE [LARGE SCALE GENOMIC DNA]</scope>
</reference>